<keyword evidence="1" id="KW-0132">Cell division</keyword>
<comment type="similarity">
    <text evidence="1">Belongs to the CpoB family.</text>
</comment>
<dbReference type="NCBIfam" id="TIGR02795">
    <property type="entry name" value="tol_pal_ybgF"/>
    <property type="match status" value="1"/>
</dbReference>
<dbReference type="InterPro" id="IPR034706">
    <property type="entry name" value="CpoB"/>
</dbReference>
<dbReference type="HAMAP" id="MF_02066">
    <property type="entry name" value="CpoB"/>
    <property type="match status" value="1"/>
</dbReference>
<feature type="repeat" description="TPR" evidence="2">
    <location>
        <begin position="290"/>
        <end position="323"/>
    </location>
</feature>
<proteinExistence type="inferred from homology"/>
<comment type="subcellular location">
    <subcellularLocation>
        <location evidence="1">Periplasm</location>
    </subcellularLocation>
</comment>
<name>A0A931I527_9HYPH</name>
<evidence type="ECO:0000313" key="4">
    <source>
        <dbReference type="EMBL" id="MBH0239360.1"/>
    </source>
</evidence>
<feature type="compositionally biased region" description="Low complexity" evidence="3">
    <location>
        <begin position="145"/>
        <end position="156"/>
    </location>
</feature>
<dbReference type="AlphaFoldDB" id="A0A931I527"/>
<dbReference type="PROSITE" id="PS50005">
    <property type="entry name" value="TPR"/>
    <property type="match status" value="1"/>
</dbReference>
<comment type="function">
    <text evidence="1">Mediates coordination of peptidoglycan synthesis and outer membrane constriction during cell division.</text>
</comment>
<protein>
    <recommendedName>
        <fullName evidence="1">Cell division coordinator CpoB</fullName>
    </recommendedName>
</protein>
<dbReference type="Pfam" id="PF13174">
    <property type="entry name" value="TPR_6"/>
    <property type="match status" value="1"/>
</dbReference>
<keyword evidence="1" id="KW-0131">Cell cycle</keyword>
<evidence type="ECO:0000256" key="2">
    <source>
        <dbReference type="PROSITE-ProRule" id="PRU00339"/>
    </source>
</evidence>
<organism evidence="4 5">
    <name type="scientific">Methylobrevis albus</name>
    <dbReference type="NCBI Taxonomy" id="2793297"/>
    <lineage>
        <taxon>Bacteria</taxon>
        <taxon>Pseudomonadati</taxon>
        <taxon>Pseudomonadota</taxon>
        <taxon>Alphaproteobacteria</taxon>
        <taxon>Hyphomicrobiales</taxon>
        <taxon>Pleomorphomonadaceae</taxon>
        <taxon>Methylobrevis</taxon>
    </lineage>
</organism>
<dbReference type="GO" id="GO:0030288">
    <property type="term" value="C:outer membrane-bounded periplasmic space"/>
    <property type="evidence" value="ECO:0007669"/>
    <property type="project" value="UniProtKB-UniRule"/>
</dbReference>
<dbReference type="InterPro" id="IPR014162">
    <property type="entry name" value="CpoB_C"/>
</dbReference>
<evidence type="ECO:0000256" key="3">
    <source>
        <dbReference type="SAM" id="MobiDB-lite"/>
    </source>
</evidence>
<keyword evidence="1" id="KW-0175">Coiled coil</keyword>
<reference evidence="4" key="1">
    <citation type="submission" date="2020-12" db="EMBL/GenBank/DDBJ databases">
        <title>Methylobrevis albus sp. nov., isolated from fresh water lack sediment.</title>
        <authorList>
            <person name="Zou Q."/>
        </authorList>
    </citation>
    <scope>NUCLEOTIDE SEQUENCE</scope>
    <source>
        <strain evidence="4">L22</strain>
    </source>
</reference>
<dbReference type="SUPFAM" id="SSF48452">
    <property type="entry name" value="TPR-like"/>
    <property type="match status" value="1"/>
</dbReference>
<dbReference type="InterPro" id="IPR011990">
    <property type="entry name" value="TPR-like_helical_dom_sf"/>
</dbReference>
<dbReference type="Gene3D" id="1.25.40.10">
    <property type="entry name" value="Tetratricopeptide repeat domain"/>
    <property type="match status" value="1"/>
</dbReference>
<accession>A0A931I527</accession>
<feature type="region of interest" description="Disordered" evidence="3">
    <location>
        <begin position="119"/>
        <end position="178"/>
    </location>
</feature>
<feature type="coiled-coil region" evidence="1">
    <location>
        <begin position="63"/>
        <end position="118"/>
    </location>
</feature>
<keyword evidence="1" id="KW-0574">Periplasm</keyword>
<dbReference type="RefSeq" id="WP_197312445.1">
    <property type="nucleotide sequence ID" value="NZ_JADZLT010000054.1"/>
</dbReference>
<keyword evidence="2" id="KW-0802">TPR repeat</keyword>
<evidence type="ECO:0000256" key="1">
    <source>
        <dbReference type="HAMAP-Rule" id="MF_02066"/>
    </source>
</evidence>
<sequence length="377" mass="39119">MVRVSLSSHSSQPRRPARARLAGPLIAVLGVLAAGGTASALQLPPADIPQAGAGTIGGAPVVRVQSTAQYAEQSMRIDRLEAEMRRLNGQIEELLFQLRQQQQQMQRAQEDMEFRFQEMEGGTAPRPRSDAAPPATQSAPSGEFAAAPPATTRAAPDYGAETGFGAPPSDLGTLPGDGVGAGAGASGVFDGPLDLSAIARGGDFGAPGTTGAVGGADFGSVPGVLGSGGPIGGTPRLPDGGQDVATILAPSNPRDAYEQSYSYIVAGNYEMAEMGFRQFLRDHPDNDLAGNAHFWLGEAYFARKQFRDAADEFLETYKSYPTSQKAPESLLKLGLSLAGLGEPEAACATYAELVSKFPGAPRAVVDRVAAERAKASC</sequence>
<keyword evidence="1" id="KW-0732">Signal</keyword>
<dbReference type="Pfam" id="PF13432">
    <property type="entry name" value="TPR_16"/>
    <property type="match status" value="1"/>
</dbReference>
<keyword evidence="5" id="KW-1185">Reference proteome</keyword>
<dbReference type="GO" id="GO:0043093">
    <property type="term" value="P:FtsZ-dependent cytokinesis"/>
    <property type="evidence" value="ECO:0007669"/>
    <property type="project" value="UniProtKB-UniRule"/>
</dbReference>
<feature type="compositionally biased region" description="Low complexity" evidence="3">
    <location>
        <begin position="124"/>
        <end position="135"/>
    </location>
</feature>
<dbReference type="Proteomes" id="UP000631694">
    <property type="component" value="Unassembled WGS sequence"/>
</dbReference>
<evidence type="ECO:0000313" key="5">
    <source>
        <dbReference type="Proteomes" id="UP000631694"/>
    </source>
</evidence>
<dbReference type="InterPro" id="IPR019734">
    <property type="entry name" value="TPR_rpt"/>
</dbReference>
<dbReference type="EMBL" id="JADZLT010000054">
    <property type="protein sequence ID" value="MBH0239360.1"/>
    <property type="molecule type" value="Genomic_DNA"/>
</dbReference>
<gene>
    <name evidence="4" type="primary">ybgF</name>
    <name evidence="1" type="synonym">cpoB</name>
    <name evidence="4" type="ORF">I5731_16165</name>
</gene>
<comment type="caution">
    <text evidence="4">The sequence shown here is derived from an EMBL/GenBank/DDBJ whole genome shotgun (WGS) entry which is preliminary data.</text>
</comment>